<dbReference type="PANTHER" id="PTHR47229">
    <property type="entry name" value="TRANSMEMBRANE PROTEIN 141"/>
    <property type="match status" value="1"/>
</dbReference>
<proteinExistence type="predicted"/>
<dbReference type="Gene3D" id="1.10.3350.20">
    <property type="entry name" value="Tmem141 protein family"/>
    <property type="match status" value="1"/>
</dbReference>
<reference evidence="2" key="1">
    <citation type="submission" date="2025-08" db="UniProtKB">
        <authorList>
            <consortium name="Ensembl"/>
        </authorList>
    </citation>
    <scope>IDENTIFICATION</scope>
</reference>
<dbReference type="AlphaFoldDB" id="A0A669Q763"/>
<accession>A0A669Q763</accession>
<dbReference type="PANTHER" id="PTHR47229:SF1">
    <property type="entry name" value="TRANSMEMBRANE PROTEIN 141"/>
    <property type="match status" value="1"/>
</dbReference>
<dbReference type="Ensembl" id="ENSPCLT00000020504.1">
    <property type="protein sequence ID" value="ENSPCLP00000015580.1"/>
    <property type="gene ID" value="ENSPCLG00000012702.1"/>
</dbReference>
<dbReference type="OMA" id="ASEHMEG"/>
<protein>
    <recommendedName>
        <fullName evidence="4">Transmembrane protein 141</fullName>
    </recommendedName>
</protein>
<organism evidence="2 3">
    <name type="scientific">Phasianus colchicus</name>
    <name type="common">Common pheasant</name>
    <dbReference type="NCBI Taxonomy" id="9054"/>
    <lineage>
        <taxon>Eukaryota</taxon>
        <taxon>Metazoa</taxon>
        <taxon>Chordata</taxon>
        <taxon>Craniata</taxon>
        <taxon>Vertebrata</taxon>
        <taxon>Euteleostomi</taxon>
        <taxon>Archelosauria</taxon>
        <taxon>Archosauria</taxon>
        <taxon>Dinosauria</taxon>
        <taxon>Saurischia</taxon>
        <taxon>Theropoda</taxon>
        <taxon>Coelurosauria</taxon>
        <taxon>Aves</taxon>
        <taxon>Neognathae</taxon>
        <taxon>Galloanserae</taxon>
        <taxon>Galliformes</taxon>
        <taxon>Phasianidae</taxon>
        <taxon>Phasianinae</taxon>
        <taxon>Phasianus</taxon>
    </lineage>
</organism>
<keyword evidence="3" id="KW-1185">Reference proteome</keyword>
<dbReference type="Pfam" id="PF15110">
    <property type="entry name" value="TMEM141"/>
    <property type="match status" value="1"/>
</dbReference>
<evidence type="ECO:0000256" key="1">
    <source>
        <dbReference type="SAM" id="MobiDB-lite"/>
    </source>
</evidence>
<reference evidence="2" key="2">
    <citation type="submission" date="2025-09" db="UniProtKB">
        <authorList>
            <consortium name="Ensembl"/>
        </authorList>
    </citation>
    <scope>IDENTIFICATION</scope>
</reference>
<feature type="compositionally biased region" description="Low complexity" evidence="1">
    <location>
        <begin position="1"/>
        <end position="49"/>
    </location>
</feature>
<dbReference type="InterPro" id="IPR026788">
    <property type="entry name" value="Tmem141"/>
</dbReference>
<sequence>MANSSAWSCGRASAAGSRGSSSASCPSRSRSVAAPSRSPSEAAPRPSAALLGWSAVSRGPQPGGGRTDGRTDGNPGSLSPAGRPPEFRDAVLRRIPAEPRGPHLQRIGHTAGQRFRPGLVGPAPPRPARHSLDGGGRAGAGRGAAVAEVAVRAVPQNYERPRRLRHVTAGRGGAGGAAGTAGPVMVHLGLRRVEDSVAAKHPALQQYAACQAHAFMKGIGTFLAGSGAAFAVQKLVNWRLPYALRWNLLLSVVAGSLASYTVTRAETQKCSDFWIYLETGTSPQEHRMADRVPQPADNLLSLEDAERVERVPPAVRRNKYGDIVE</sequence>
<feature type="region of interest" description="Disordered" evidence="1">
    <location>
        <begin position="114"/>
        <end position="140"/>
    </location>
</feature>
<feature type="region of interest" description="Disordered" evidence="1">
    <location>
        <begin position="1"/>
        <end position="86"/>
    </location>
</feature>
<evidence type="ECO:0000313" key="3">
    <source>
        <dbReference type="Proteomes" id="UP000472261"/>
    </source>
</evidence>
<dbReference type="Proteomes" id="UP000472261">
    <property type="component" value="Unplaced"/>
</dbReference>
<evidence type="ECO:0000313" key="2">
    <source>
        <dbReference type="Ensembl" id="ENSPCLP00000015580.1"/>
    </source>
</evidence>
<dbReference type="InterPro" id="IPR038259">
    <property type="entry name" value="Tmem141_sf"/>
</dbReference>
<evidence type="ECO:0008006" key="4">
    <source>
        <dbReference type="Google" id="ProtNLM"/>
    </source>
</evidence>
<name>A0A669Q763_PHACC</name>